<gene>
    <name evidence="3" type="ORF">DC28_01110</name>
</gene>
<proteinExistence type="predicted"/>
<evidence type="ECO:0000256" key="1">
    <source>
        <dbReference type="SAM" id="MobiDB-lite"/>
    </source>
</evidence>
<comment type="caution">
    <text evidence="3">The sequence shown here is derived from an EMBL/GenBank/DDBJ whole genome shotgun (WGS) entry which is preliminary data.</text>
</comment>
<accession>A0A098R545</accession>
<dbReference type="PANTHER" id="PTHR41786:SF1">
    <property type="entry name" value="6-HYDROXYMETHYLPTERIN DIPHOSPHOKINASE MPTE-LIKE DOMAIN-CONTAINING PROTEIN"/>
    <property type="match status" value="1"/>
</dbReference>
<protein>
    <recommendedName>
        <fullName evidence="2">6-hydroxymethylpterin diphosphokinase MptE-like domain-containing protein</fullName>
    </recommendedName>
</protein>
<dbReference type="PANTHER" id="PTHR41786">
    <property type="entry name" value="MOTILITY ACCESSORY FACTOR MAF"/>
    <property type="match status" value="1"/>
</dbReference>
<dbReference type="RefSeq" id="WP_037544869.1">
    <property type="nucleotide sequence ID" value="NZ_JNUP01000003.1"/>
</dbReference>
<name>A0A098R545_9SPIO</name>
<dbReference type="AlphaFoldDB" id="A0A098R545"/>
<organism evidence="3 4">
    <name type="scientific">Spirochaeta lutea</name>
    <dbReference type="NCBI Taxonomy" id="1480694"/>
    <lineage>
        <taxon>Bacteria</taxon>
        <taxon>Pseudomonadati</taxon>
        <taxon>Spirochaetota</taxon>
        <taxon>Spirochaetia</taxon>
        <taxon>Spirochaetales</taxon>
        <taxon>Spirochaetaceae</taxon>
        <taxon>Spirochaeta</taxon>
    </lineage>
</organism>
<dbReference type="Pfam" id="PF01973">
    <property type="entry name" value="MptE-like"/>
    <property type="match status" value="1"/>
</dbReference>
<dbReference type="InterPro" id="IPR002826">
    <property type="entry name" value="MptE-like"/>
</dbReference>
<dbReference type="eggNOG" id="COG2604">
    <property type="taxonomic scope" value="Bacteria"/>
</dbReference>
<feature type="region of interest" description="Disordered" evidence="1">
    <location>
        <begin position="391"/>
        <end position="410"/>
    </location>
</feature>
<dbReference type="OrthoDB" id="362850at2"/>
<sequence>MKAMASHTEPQCAILVFGSPCLVQIQEFLITVHPTSRVFFVGNPEQLPAIPGLEYLGADLKTIQEKIIGINFRGLRRVCVESLGRLGSLRRHLSQIQQLFYQAFEQYWANAPSVMVLGDRWIGNILRNLSYLGEWGNSPIPQQQTALPVLLCGAGPSLARSIPLIHEYRASLFILAVDTALPILLQQGIIPDALIVLEGQMWNIYDFLPLSDRERKSLSSMVIFADISSFPSAARILPRENVHWFLSRFCNSPILDTLYAAFPWISEVPALGNVSTLGYYIAHHFIARNDDNPILLAGVDFVPSYPVAPSRGSLHHRYREYHQSRLHPLEPPPAKDSSSRVQDRDFNLFTSLAERCNRPVFVLTSLRTWPFPHLDSIDFFKLSTADVNTPASAVNSGDQGIDQETPGTKTEADPLSDFFSTLLEQLAELQALLRTASDNTEQRTLALLQELDWLFYPLPPSWSFAEIFTHRSWTLGRIARTQDILGAFRRTRST</sequence>
<keyword evidence="4" id="KW-1185">Reference proteome</keyword>
<dbReference type="STRING" id="1480694.DC28_01110"/>
<reference evidence="3 4" key="1">
    <citation type="submission" date="2014-05" db="EMBL/GenBank/DDBJ databases">
        <title>De novo Genome Sequence of Spirocheata sp.</title>
        <authorList>
            <person name="Shivani Y."/>
            <person name="Subhash Y."/>
            <person name="Tushar L."/>
            <person name="Sasikala C."/>
            <person name="Ramana C.V."/>
        </authorList>
    </citation>
    <scope>NUCLEOTIDE SEQUENCE [LARGE SCALE GENOMIC DNA]</scope>
    <source>
        <strain evidence="3 4">JC230</strain>
    </source>
</reference>
<evidence type="ECO:0000313" key="4">
    <source>
        <dbReference type="Proteomes" id="UP000029692"/>
    </source>
</evidence>
<dbReference type="Proteomes" id="UP000029692">
    <property type="component" value="Unassembled WGS sequence"/>
</dbReference>
<evidence type="ECO:0000259" key="2">
    <source>
        <dbReference type="Pfam" id="PF01973"/>
    </source>
</evidence>
<feature type="domain" description="6-hydroxymethylpterin diphosphokinase MptE-like" evidence="2">
    <location>
        <begin position="145"/>
        <end position="301"/>
    </location>
</feature>
<dbReference type="EMBL" id="JNUP01000003">
    <property type="protein sequence ID" value="KGE73842.1"/>
    <property type="molecule type" value="Genomic_DNA"/>
</dbReference>
<evidence type="ECO:0000313" key="3">
    <source>
        <dbReference type="EMBL" id="KGE73842.1"/>
    </source>
</evidence>